<feature type="region of interest" description="Disordered" evidence="1">
    <location>
        <begin position="56"/>
        <end position="124"/>
    </location>
</feature>
<sequence>MAAGPAVVCGNTSEVRRVASPLVCAISNAEPGPSSATRVVPKHLPELLPEVSNNSVPLNTLKASDQSLGAQASPAETTNNRSMHGGDSINTHSSLHSDSSNYISSSAPTSPVNKHSMVNGELQL</sequence>
<evidence type="ECO:0000313" key="3">
    <source>
        <dbReference type="Proteomes" id="UP001472677"/>
    </source>
</evidence>
<keyword evidence="3" id="KW-1185">Reference proteome</keyword>
<gene>
    <name evidence="2" type="ORF">V6N12_030851</name>
</gene>
<evidence type="ECO:0000256" key="1">
    <source>
        <dbReference type="SAM" id="MobiDB-lite"/>
    </source>
</evidence>
<comment type="caution">
    <text evidence="2">The sequence shown here is derived from an EMBL/GenBank/DDBJ whole genome shotgun (WGS) entry which is preliminary data.</text>
</comment>
<dbReference type="Proteomes" id="UP001472677">
    <property type="component" value="Unassembled WGS sequence"/>
</dbReference>
<organism evidence="2 3">
    <name type="scientific">Hibiscus sabdariffa</name>
    <name type="common">roselle</name>
    <dbReference type="NCBI Taxonomy" id="183260"/>
    <lineage>
        <taxon>Eukaryota</taxon>
        <taxon>Viridiplantae</taxon>
        <taxon>Streptophyta</taxon>
        <taxon>Embryophyta</taxon>
        <taxon>Tracheophyta</taxon>
        <taxon>Spermatophyta</taxon>
        <taxon>Magnoliopsida</taxon>
        <taxon>eudicotyledons</taxon>
        <taxon>Gunneridae</taxon>
        <taxon>Pentapetalae</taxon>
        <taxon>rosids</taxon>
        <taxon>malvids</taxon>
        <taxon>Malvales</taxon>
        <taxon>Malvaceae</taxon>
        <taxon>Malvoideae</taxon>
        <taxon>Hibiscus</taxon>
    </lineage>
</organism>
<proteinExistence type="predicted"/>
<feature type="compositionally biased region" description="Polar residues" evidence="1">
    <location>
        <begin position="56"/>
        <end position="113"/>
    </location>
</feature>
<reference evidence="2 3" key="1">
    <citation type="journal article" date="2024" name="G3 (Bethesda)">
        <title>Genome assembly of Hibiscus sabdariffa L. provides insights into metabolisms of medicinal natural products.</title>
        <authorList>
            <person name="Kim T."/>
        </authorList>
    </citation>
    <scope>NUCLEOTIDE SEQUENCE [LARGE SCALE GENOMIC DNA]</scope>
    <source>
        <strain evidence="2">TK-2024</strain>
        <tissue evidence="2">Old leaves</tissue>
    </source>
</reference>
<evidence type="ECO:0000313" key="2">
    <source>
        <dbReference type="EMBL" id="KAK8553870.1"/>
    </source>
</evidence>
<accession>A0ABR2E769</accession>
<dbReference type="EMBL" id="JBBPBM010000019">
    <property type="protein sequence ID" value="KAK8553870.1"/>
    <property type="molecule type" value="Genomic_DNA"/>
</dbReference>
<protein>
    <submittedName>
        <fullName evidence="2">Uncharacterized protein</fullName>
    </submittedName>
</protein>
<name>A0ABR2E769_9ROSI</name>